<dbReference type="STRING" id="1965070.A0A3S3NPG7"/>
<feature type="transmembrane region" description="Helical" evidence="7">
    <location>
        <begin position="198"/>
        <end position="224"/>
    </location>
</feature>
<evidence type="ECO:0000256" key="5">
    <source>
        <dbReference type="ARBA" id="ARBA00023136"/>
    </source>
</evidence>
<keyword evidence="6" id="KW-1015">Disulfide bond</keyword>
<evidence type="ECO:0000256" key="3">
    <source>
        <dbReference type="ARBA" id="ARBA00022692"/>
    </source>
</evidence>
<evidence type="ECO:0000256" key="6">
    <source>
        <dbReference type="PIRSR" id="PIRSR002419-1"/>
    </source>
</evidence>
<comment type="subcellular location">
    <subcellularLocation>
        <location evidence="1 7">Membrane</location>
        <topology evidence="1 7">Multi-pass membrane protein</topology>
    </subcellularLocation>
</comment>
<feature type="transmembrane region" description="Helical" evidence="7">
    <location>
        <begin position="56"/>
        <end position="80"/>
    </location>
</feature>
<keyword evidence="9" id="KW-1185">Reference proteome</keyword>
<accession>A0A3S3NPG7</accession>
<dbReference type="OrthoDB" id="10051670at2759"/>
<dbReference type="PANTHER" id="PTHR19282:SF534">
    <property type="entry name" value="TETRASPANIN FAMILY-RELATED"/>
    <property type="match status" value="1"/>
</dbReference>
<comment type="similarity">
    <text evidence="2 7">Belongs to the tetraspanin (TM4SF) family.</text>
</comment>
<evidence type="ECO:0000313" key="8">
    <source>
        <dbReference type="EMBL" id="RWS03507.1"/>
    </source>
</evidence>
<organism evidence="8 9">
    <name type="scientific">Dinothrombium tinctorium</name>
    <dbReference type="NCBI Taxonomy" id="1965070"/>
    <lineage>
        <taxon>Eukaryota</taxon>
        <taxon>Metazoa</taxon>
        <taxon>Ecdysozoa</taxon>
        <taxon>Arthropoda</taxon>
        <taxon>Chelicerata</taxon>
        <taxon>Arachnida</taxon>
        <taxon>Acari</taxon>
        <taxon>Acariformes</taxon>
        <taxon>Trombidiformes</taxon>
        <taxon>Prostigmata</taxon>
        <taxon>Anystina</taxon>
        <taxon>Parasitengona</taxon>
        <taxon>Trombidioidea</taxon>
        <taxon>Trombidiidae</taxon>
        <taxon>Dinothrombium</taxon>
    </lineage>
</organism>
<keyword evidence="5 7" id="KW-0472">Membrane</keyword>
<dbReference type="PIRSF" id="PIRSF002419">
    <property type="entry name" value="Tetraspanin"/>
    <property type="match status" value="1"/>
</dbReference>
<dbReference type="SUPFAM" id="SSF48652">
    <property type="entry name" value="Tetraspanin"/>
    <property type="match status" value="1"/>
</dbReference>
<reference evidence="8 9" key="1">
    <citation type="journal article" date="2018" name="Gigascience">
        <title>Genomes of trombidid mites reveal novel predicted allergens and laterally-transferred genes associated with secondary metabolism.</title>
        <authorList>
            <person name="Dong X."/>
            <person name="Chaisiri K."/>
            <person name="Xia D."/>
            <person name="Armstrong S.D."/>
            <person name="Fang Y."/>
            <person name="Donnelly M.J."/>
            <person name="Kadowaki T."/>
            <person name="McGarry J.W."/>
            <person name="Darby A.C."/>
            <person name="Makepeace B.L."/>
        </authorList>
    </citation>
    <scope>NUCLEOTIDE SEQUENCE [LARGE SCALE GENOMIC DNA]</scope>
    <source>
        <strain evidence="8">UoL-WK</strain>
    </source>
</reference>
<feature type="disulfide bond" evidence="6">
    <location>
        <begin position="151"/>
        <end position="184"/>
    </location>
</feature>
<dbReference type="InterPro" id="IPR000301">
    <property type="entry name" value="Tetraspanin_animals"/>
</dbReference>
<dbReference type="PRINTS" id="PR00259">
    <property type="entry name" value="TMFOUR"/>
</dbReference>
<proteinExistence type="inferred from homology"/>
<gene>
    <name evidence="8" type="ORF">B4U79_05050</name>
</gene>
<name>A0A3S3NPG7_9ACAR</name>
<feature type="transmembrane region" description="Helical" evidence="7">
    <location>
        <begin position="87"/>
        <end position="110"/>
    </location>
</feature>
<comment type="caution">
    <text evidence="8">The sequence shown here is derived from an EMBL/GenBank/DDBJ whole genome shotgun (WGS) entry which is preliminary data.</text>
</comment>
<evidence type="ECO:0000256" key="4">
    <source>
        <dbReference type="ARBA" id="ARBA00022989"/>
    </source>
</evidence>
<dbReference type="AlphaFoldDB" id="A0A3S3NPG7"/>
<evidence type="ECO:0000313" key="9">
    <source>
        <dbReference type="Proteomes" id="UP000285301"/>
    </source>
</evidence>
<dbReference type="GO" id="GO:0005886">
    <property type="term" value="C:plasma membrane"/>
    <property type="evidence" value="ECO:0007669"/>
    <property type="project" value="TreeGrafter"/>
</dbReference>
<evidence type="ECO:0000256" key="2">
    <source>
        <dbReference type="ARBA" id="ARBA00006840"/>
    </source>
</evidence>
<feature type="transmembrane region" description="Helical" evidence="7">
    <location>
        <begin position="7"/>
        <end position="36"/>
    </location>
</feature>
<dbReference type="CDD" id="cd03127">
    <property type="entry name" value="tetraspanin_LEL"/>
    <property type="match status" value="1"/>
</dbReference>
<dbReference type="PANTHER" id="PTHR19282">
    <property type="entry name" value="TETRASPANIN"/>
    <property type="match status" value="1"/>
</dbReference>
<dbReference type="Proteomes" id="UP000285301">
    <property type="component" value="Unassembled WGS sequence"/>
</dbReference>
<keyword evidence="3 7" id="KW-0812">Transmembrane</keyword>
<dbReference type="InterPro" id="IPR018499">
    <property type="entry name" value="Tetraspanin/Peripherin"/>
</dbReference>
<dbReference type="Gene3D" id="1.10.1450.10">
    <property type="entry name" value="Tetraspanin"/>
    <property type="match status" value="1"/>
</dbReference>
<dbReference type="Pfam" id="PF00335">
    <property type="entry name" value="Tetraspanin"/>
    <property type="match status" value="1"/>
</dbReference>
<protein>
    <recommendedName>
        <fullName evidence="7">Tetraspanin</fullName>
    </recommendedName>
</protein>
<feature type="disulfide bond" evidence="6">
    <location>
        <begin position="152"/>
        <end position="171"/>
    </location>
</feature>
<evidence type="ECO:0000256" key="1">
    <source>
        <dbReference type="ARBA" id="ARBA00004141"/>
    </source>
</evidence>
<evidence type="ECO:0000256" key="7">
    <source>
        <dbReference type="RuleBase" id="RU361218"/>
    </source>
</evidence>
<keyword evidence="4 7" id="KW-1133">Transmembrane helix</keyword>
<sequence>MGYSVQFLACIKVIVVILNILLLLIGLTMIGIGIWLRVDPKMYEPTNYIGTQSFIIAAWILMFTGLFVVIISFFGCFGAANDSAGMLCIYFAVMSILVALEIACVVLSSAHGFDETLEKYVTEQVLLNVQQRYFNDNAKEFLDFVQVKLVCCGAESFNDYYRYGQDVPISCGAVRSNYINREGCGRVMRKFYELRAGIVIGLCVLAAIFQLGSIIGAISVYCAIKHTEEVND</sequence>
<dbReference type="EMBL" id="NCKU01006435">
    <property type="protein sequence ID" value="RWS03507.1"/>
    <property type="molecule type" value="Genomic_DNA"/>
</dbReference>
<dbReference type="InterPro" id="IPR008952">
    <property type="entry name" value="Tetraspanin_EC2_sf"/>
</dbReference>